<feature type="compositionally biased region" description="Low complexity" evidence="1">
    <location>
        <begin position="286"/>
        <end position="302"/>
    </location>
</feature>
<accession>A0A0N1HKW6</accession>
<feature type="compositionally biased region" description="Basic and acidic residues" evidence="1">
    <location>
        <begin position="536"/>
        <end position="549"/>
    </location>
</feature>
<organism evidence="2 3">
    <name type="scientific">Cyphellophora attinorum</name>
    <dbReference type="NCBI Taxonomy" id="1664694"/>
    <lineage>
        <taxon>Eukaryota</taxon>
        <taxon>Fungi</taxon>
        <taxon>Dikarya</taxon>
        <taxon>Ascomycota</taxon>
        <taxon>Pezizomycotina</taxon>
        <taxon>Eurotiomycetes</taxon>
        <taxon>Chaetothyriomycetidae</taxon>
        <taxon>Chaetothyriales</taxon>
        <taxon>Cyphellophoraceae</taxon>
        <taxon>Cyphellophora</taxon>
    </lineage>
</organism>
<feature type="region of interest" description="Disordered" evidence="1">
    <location>
        <begin position="905"/>
        <end position="924"/>
    </location>
</feature>
<dbReference type="VEuPathDB" id="FungiDB:AB675_10271"/>
<reference evidence="2 3" key="1">
    <citation type="submission" date="2015-06" db="EMBL/GenBank/DDBJ databases">
        <title>Draft genome of the ant-associated black yeast Phialophora attae CBS 131958.</title>
        <authorList>
            <person name="Moreno L.F."/>
            <person name="Stielow B.J."/>
            <person name="de Hoog S."/>
            <person name="Vicente V.A."/>
            <person name="Weiss V.A."/>
            <person name="de Vries M."/>
            <person name="Cruz L.M."/>
            <person name="Souza E.M."/>
        </authorList>
    </citation>
    <scope>NUCLEOTIDE SEQUENCE [LARGE SCALE GENOMIC DNA]</scope>
    <source>
        <strain evidence="2 3">CBS 131958</strain>
    </source>
</reference>
<feature type="compositionally biased region" description="Acidic residues" evidence="1">
    <location>
        <begin position="359"/>
        <end position="368"/>
    </location>
</feature>
<feature type="compositionally biased region" description="Low complexity" evidence="1">
    <location>
        <begin position="686"/>
        <end position="698"/>
    </location>
</feature>
<dbReference type="EMBL" id="LFJN01000024">
    <property type="protein sequence ID" value="KPI37485.1"/>
    <property type="molecule type" value="Genomic_DNA"/>
</dbReference>
<evidence type="ECO:0000313" key="2">
    <source>
        <dbReference type="EMBL" id="KPI37485.1"/>
    </source>
</evidence>
<dbReference type="PANTHER" id="PTHR35140">
    <property type="entry name" value="MITOTIC CHECK POINT PROTEIN BFA1"/>
    <property type="match status" value="1"/>
</dbReference>
<evidence type="ECO:0000313" key="3">
    <source>
        <dbReference type="Proteomes" id="UP000038010"/>
    </source>
</evidence>
<feature type="region of interest" description="Disordered" evidence="1">
    <location>
        <begin position="1"/>
        <end position="25"/>
    </location>
</feature>
<feature type="compositionally biased region" description="Polar residues" evidence="1">
    <location>
        <begin position="769"/>
        <end position="780"/>
    </location>
</feature>
<dbReference type="Proteomes" id="UP000038010">
    <property type="component" value="Unassembled WGS sequence"/>
</dbReference>
<sequence length="1054" mass="114798">MEPLVLKQRQPVEEEDVENWDDGDFDGLDDIHFRNASTATSVVSTVPPPTRDSASRMSLRSESNQGTDENWDVVVDDQAPIKDALALARSKGIPLPANVPRSALEGGTIRRLNGKAIKKAIADDWSEDLDIPSASEAPLKLAKHDEKDFNESLRQLSAAFRSSPKSPEADLDKTLKSPKSRTTATPISLDTFRDDEEDADFGEVPTIRVAKQRSSGKPTLITPATIPAPNIPESIEEDLELPSNGQLRLSTRKPQPRTPQNGEDFDFEWGEGSLGTRNAGRRPGRSARSSSASALSPSVSSAFTAESEDEGLDGLVLPDGPIAFQKKLEQRQVEQERDAASSPTKERPKSIPQPPADDSFFDDLDLGDGDVFNSTRLKLNKNVKTKNQRPISPSKRTTTTLNFTSGKNQGSSRLPRFSHGSSHERAKSNLEPVSESDGPPTRFQRPNSRLGLHSTQSSVSAIPAPSTPTPSTPSRRAIRAADPRPDVRHDGPTTTSAQLLRAKRSMPVIRGMSSPTKSEKYVRPPSRANAGSRLQIYHERPDSREENKKQPVFLPAGASHGQSQHANLKHVPSKGHIRRADSDGTGDTMSAAQRSLSRIVALGRPETPGRNRVAGMSAAELAAQAKKAVTKPSRRRNYGDGNELDIFDDLPTSASLESKFTKLPVGRGAPRSLRSKFGLGIQSNHSTSTITSLRTTDTPMPQTPLSPPRQDFPTTATSMATANVPRFARDTAASRNAREQRTISTTFQNIHGEPLKPISANFQLSALPHTSLQRPHTSGTGTYGSLRKKKNVQQKPHLIKPLGPDMNREKSEKGMRYNPELYRWEGNENALAPFDIPPPDFHARSGSPIALGTIDKDRKAQGSPVAGGAKANVALISNIGNVAGVQVVGGMVFDPSQMRWLKMKEDTASRNRGDSVGAASVEVEEEEDVFAGLEDLKEEGSEWDLKSQSHRGSAAGMTPQEYGVGMVTAGSKGAPTGLRRKVSNESNSNSDDETGLDGPPVAEEFDVGPEFVKRQRAEEERWRRKVEKWLRTPEDAAREHQDGAWLWDVRSLAA</sequence>
<dbReference type="GO" id="GO:0044732">
    <property type="term" value="C:mitotic spindle pole body"/>
    <property type="evidence" value="ECO:0007669"/>
    <property type="project" value="TreeGrafter"/>
</dbReference>
<feature type="compositionally biased region" description="Acidic residues" evidence="1">
    <location>
        <begin position="13"/>
        <end position="25"/>
    </location>
</feature>
<feature type="region of interest" description="Disordered" evidence="1">
    <location>
        <begin position="769"/>
        <end position="811"/>
    </location>
</feature>
<feature type="region of interest" description="Disordered" evidence="1">
    <location>
        <begin position="159"/>
        <end position="592"/>
    </location>
</feature>
<comment type="caution">
    <text evidence="2">The sequence shown here is derived from an EMBL/GenBank/DDBJ whole genome shotgun (WGS) entry which is preliminary data.</text>
</comment>
<feature type="compositionally biased region" description="Low complexity" evidence="1">
    <location>
        <begin position="218"/>
        <end position="232"/>
    </location>
</feature>
<gene>
    <name evidence="2" type="ORF">AB675_10271</name>
</gene>
<dbReference type="RefSeq" id="XP_017997448.1">
    <property type="nucleotide sequence ID" value="XM_018139031.1"/>
</dbReference>
<keyword evidence="3" id="KW-1185">Reference proteome</keyword>
<feature type="compositionally biased region" description="Basic and acidic residues" evidence="1">
    <location>
        <begin position="479"/>
        <end position="491"/>
    </location>
</feature>
<feature type="compositionally biased region" description="Basic residues" evidence="1">
    <location>
        <begin position="378"/>
        <end position="387"/>
    </location>
</feature>
<feature type="compositionally biased region" description="Polar residues" evidence="1">
    <location>
        <begin position="388"/>
        <end position="412"/>
    </location>
</feature>
<feature type="region of interest" description="Disordered" evidence="1">
    <location>
        <begin position="39"/>
        <end position="72"/>
    </location>
</feature>
<protein>
    <recommendedName>
        <fullName evidence="4">Protein byr4</fullName>
    </recommendedName>
</protein>
<dbReference type="GO" id="GO:0031578">
    <property type="term" value="P:mitotic spindle orientation checkpoint signaling"/>
    <property type="evidence" value="ECO:0007669"/>
    <property type="project" value="TreeGrafter"/>
</dbReference>
<dbReference type="GO" id="GO:1990334">
    <property type="term" value="C:Bfa1-Bub2 complex"/>
    <property type="evidence" value="ECO:0007669"/>
    <property type="project" value="InterPro"/>
</dbReference>
<proteinExistence type="predicted"/>
<feature type="region of interest" description="Disordered" evidence="1">
    <location>
        <begin position="682"/>
        <end position="715"/>
    </location>
</feature>
<name>A0A0N1HKW6_9EURO</name>
<dbReference type="AlphaFoldDB" id="A0A0N1HKW6"/>
<dbReference type="InterPro" id="IPR034586">
    <property type="entry name" value="Bfa1/Byr4"/>
</dbReference>
<evidence type="ECO:0000256" key="1">
    <source>
        <dbReference type="SAM" id="MobiDB-lite"/>
    </source>
</evidence>
<feature type="region of interest" description="Disordered" evidence="1">
    <location>
        <begin position="970"/>
        <end position="1017"/>
    </location>
</feature>
<dbReference type="OrthoDB" id="19159at2759"/>
<dbReference type="PANTHER" id="PTHR35140:SF1">
    <property type="entry name" value="MITOTIC CHECK POINT PROTEIN BFA1"/>
    <property type="match status" value="1"/>
</dbReference>
<feature type="compositionally biased region" description="Basic and acidic residues" evidence="1">
    <location>
        <begin position="326"/>
        <end position="349"/>
    </location>
</feature>
<feature type="compositionally biased region" description="Basic residues" evidence="1">
    <location>
        <begin position="567"/>
        <end position="577"/>
    </location>
</feature>
<feature type="compositionally biased region" description="Polar residues" evidence="1">
    <location>
        <begin position="55"/>
        <end position="68"/>
    </location>
</feature>
<evidence type="ECO:0008006" key="4">
    <source>
        <dbReference type="Google" id="ProtNLM"/>
    </source>
</evidence>
<dbReference type="STRING" id="1664694.A0A0N1HKW6"/>
<dbReference type="GO" id="GO:0005096">
    <property type="term" value="F:GTPase activator activity"/>
    <property type="evidence" value="ECO:0007669"/>
    <property type="project" value="InterPro"/>
</dbReference>
<dbReference type="GeneID" id="28730911"/>